<dbReference type="EMBL" id="SORX01000001">
    <property type="protein sequence ID" value="TFE03972.1"/>
    <property type="molecule type" value="Genomic_DNA"/>
</dbReference>
<keyword evidence="7" id="KW-0904">Protein phosphatase</keyword>
<comment type="subcellular location">
    <subcellularLocation>
        <location evidence="7">Cytoplasm</location>
    </subcellularLocation>
</comment>
<evidence type="ECO:0000256" key="8">
    <source>
        <dbReference type="SAM" id="Coils"/>
    </source>
</evidence>
<organism evidence="10 11">
    <name type="scientific">Jeotgalibacillus salarius</name>
    <dbReference type="NCBI Taxonomy" id="546023"/>
    <lineage>
        <taxon>Bacteria</taxon>
        <taxon>Bacillati</taxon>
        <taxon>Bacillota</taxon>
        <taxon>Bacilli</taxon>
        <taxon>Bacillales</taxon>
        <taxon>Caryophanaceae</taxon>
        <taxon>Jeotgalibacillus</taxon>
    </lineage>
</organism>
<evidence type="ECO:0000313" key="10">
    <source>
        <dbReference type="EMBL" id="TFE03972.1"/>
    </source>
</evidence>
<dbReference type="Proteomes" id="UP000297776">
    <property type="component" value="Unassembled WGS sequence"/>
</dbReference>
<keyword evidence="5 7" id="KW-0067">ATP-binding</keyword>
<dbReference type="GO" id="GO:0000155">
    <property type="term" value="F:phosphorelay sensor kinase activity"/>
    <property type="evidence" value="ECO:0007669"/>
    <property type="project" value="UniProtKB-UniRule"/>
</dbReference>
<evidence type="ECO:0000256" key="7">
    <source>
        <dbReference type="PIRNR" id="PIRNR003169"/>
    </source>
</evidence>
<dbReference type="Pfam" id="PF05384">
    <property type="entry name" value="DegS"/>
    <property type="match status" value="1"/>
</dbReference>
<keyword evidence="7" id="KW-0378">Hydrolase</keyword>
<dbReference type="InterPro" id="IPR005467">
    <property type="entry name" value="His_kinase_dom"/>
</dbReference>
<evidence type="ECO:0000313" key="11">
    <source>
        <dbReference type="Proteomes" id="UP000297776"/>
    </source>
</evidence>
<dbReference type="PANTHER" id="PTHR24421:SF55">
    <property type="entry name" value="SENSOR HISTIDINE KINASE YDFH"/>
    <property type="match status" value="1"/>
</dbReference>
<dbReference type="Pfam" id="PF02518">
    <property type="entry name" value="HATPase_c"/>
    <property type="match status" value="1"/>
</dbReference>
<dbReference type="GO" id="GO:0016020">
    <property type="term" value="C:membrane"/>
    <property type="evidence" value="ECO:0007669"/>
    <property type="project" value="InterPro"/>
</dbReference>
<dbReference type="EC" id="2.7.13.3" evidence="7"/>
<dbReference type="InterPro" id="IPR016381">
    <property type="entry name" value="Sig_transdc_His_kinase_DegS"/>
</dbReference>
<evidence type="ECO:0000256" key="5">
    <source>
        <dbReference type="ARBA" id="ARBA00022840"/>
    </source>
</evidence>
<dbReference type="EC" id="3.1.3.-" evidence="7"/>
<dbReference type="GO" id="GO:0046983">
    <property type="term" value="F:protein dimerization activity"/>
    <property type="evidence" value="ECO:0007669"/>
    <property type="project" value="InterPro"/>
</dbReference>
<dbReference type="GO" id="GO:0004721">
    <property type="term" value="F:phosphoprotein phosphatase activity"/>
    <property type="evidence" value="ECO:0007669"/>
    <property type="project" value="UniProtKB-UniRule"/>
</dbReference>
<dbReference type="SUPFAM" id="SSF55874">
    <property type="entry name" value="ATPase domain of HSP90 chaperone/DNA topoisomerase II/histidine kinase"/>
    <property type="match status" value="1"/>
</dbReference>
<dbReference type="GO" id="GO:0005737">
    <property type="term" value="C:cytoplasm"/>
    <property type="evidence" value="ECO:0007669"/>
    <property type="project" value="UniProtKB-SubCell"/>
</dbReference>
<protein>
    <recommendedName>
        <fullName evidence="7">Signal transduction histidine-protein kinase/phosphatase DegS</fullName>
        <ecNumber evidence="7">2.7.13.3</ecNumber>
        <ecNumber evidence="7">3.1.3.-</ecNumber>
    </recommendedName>
</protein>
<evidence type="ECO:0000256" key="6">
    <source>
        <dbReference type="ARBA" id="ARBA00023012"/>
    </source>
</evidence>
<name>A0A4Y8LLQ1_9BACL</name>
<dbReference type="GO" id="GO:0005524">
    <property type="term" value="F:ATP binding"/>
    <property type="evidence" value="ECO:0007669"/>
    <property type="project" value="UniProtKB-UniRule"/>
</dbReference>
<comment type="catalytic activity">
    <reaction evidence="1 7">
        <text>ATP + protein L-histidine = ADP + protein N-phospho-L-histidine.</text>
        <dbReference type="EC" id="2.7.13.3"/>
    </reaction>
</comment>
<comment type="function">
    <text evidence="7">Member of the two-component regulatory system DegS/DegU, which plays an important role in the transition growth phase.</text>
</comment>
<keyword evidence="4 7" id="KW-0418">Kinase</keyword>
<evidence type="ECO:0000256" key="1">
    <source>
        <dbReference type="ARBA" id="ARBA00000085"/>
    </source>
</evidence>
<keyword evidence="11" id="KW-1185">Reference proteome</keyword>
<dbReference type="InterPro" id="IPR008595">
    <property type="entry name" value="DegS"/>
</dbReference>
<dbReference type="PIRSF" id="PIRSF003169">
    <property type="entry name" value="STHK_DegS"/>
    <property type="match status" value="1"/>
</dbReference>
<dbReference type="SMART" id="SM00387">
    <property type="entry name" value="HATPase_c"/>
    <property type="match status" value="1"/>
</dbReference>
<dbReference type="InterPro" id="IPR050482">
    <property type="entry name" value="Sensor_HK_TwoCompSys"/>
</dbReference>
<gene>
    <name evidence="10" type="ORF">E2626_01195</name>
</gene>
<evidence type="ECO:0000256" key="4">
    <source>
        <dbReference type="ARBA" id="ARBA00022777"/>
    </source>
</evidence>
<dbReference type="Gene3D" id="3.30.565.10">
    <property type="entry name" value="Histidine kinase-like ATPase, C-terminal domain"/>
    <property type="match status" value="1"/>
</dbReference>
<dbReference type="Gene3D" id="1.20.5.1930">
    <property type="match status" value="1"/>
</dbReference>
<reference evidence="10 11" key="1">
    <citation type="submission" date="2019-03" db="EMBL/GenBank/DDBJ databases">
        <authorList>
            <person name="Yang Y."/>
        </authorList>
    </citation>
    <scope>NUCLEOTIDE SEQUENCE [LARGE SCALE GENOMIC DNA]</scope>
    <source>
        <strain evidence="10 11">ASL-1</strain>
    </source>
</reference>
<keyword evidence="2 7" id="KW-0808">Transferase</keyword>
<keyword evidence="8" id="KW-0175">Coiled coil</keyword>
<comment type="caution">
    <text evidence="10">The sequence shown here is derived from an EMBL/GenBank/DDBJ whole genome shotgun (WGS) entry which is preliminary data.</text>
</comment>
<dbReference type="InterPro" id="IPR036890">
    <property type="entry name" value="HATPase_C_sf"/>
</dbReference>
<keyword evidence="7" id="KW-0963">Cytoplasm</keyword>
<dbReference type="PROSITE" id="PS50109">
    <property type="entry name" value="HIS_KIN"/>
    <property type="match status" value="1"/>
</dbReference>
<evidence type="ECO:0000256" key="3">
    <source>
        <dbReference type="ARBA" id="ARBA00022741"/>
    </source>
</evidence>
<dbReference type="InterPro" id="IPR003594">
    <property type="entry name" value="HATPase_dom"/>
</dbReference>
<dbReference type="AlphaFoldDB" id="A0A4Y8LLQ1"/>
<accession>A0A4Y8LLQ1</accession>
<evidence type="ECO:0000259" key="9">
    <source>
        <dbReference type="PROSITE" id="PS50109"/>
    </source>
</evidence>
<dbReference type="OrthoDB" id="9781904at2"/>
<keyword evidence="6 7" id="KW-0902">Two-component regulatory system</keyword>
<keyword evidence="3 7" id="KW-0547">Nucleotide-binding</keyword>
<dbReference type="InterPro" id="IPR011712">
    <property type="entry name" value="Sig_transdc_His_kin_sub3_dim/P"/>
</dbReference>
<dbReference type="CDD" id="cd16917">
    <property type="entry name" value="HATPase_UhpB-NarQ-NarX-like"/>
    <property type="match status" value="1"/>
</dbReference>
<feature type="coiled-coil region" evidence="8">
    <location>
        <begin position="113"/>
        <end position="147"/>
    </location>
</feature>
<feature type="domain" description="Histidine kinase" evidence="9">
    <location>
        <begin position="192"/>
        <end position="389"/>
    </location>
</feature>
<dbReference type="Pfam" id="PF07730">
    <property type="entry name" value="HisKA_3"/>
    <property type="match status" value="1"/>
</dbReference>
<evidence type="ECO:0000256" key="2">
    <source>
        <dbReference type="ARBA" id="ARBA00022679"/>
    </source>
</evidence>
<dbReference type="PANTHER" id="PTHR24421">
    <property type="entry name" value="NITRATE/NITRITE SENSOR PROTEIN NARX-RELATED"/>
    <property type="match status" value="1"/>
</dbReference>
<proteinExistence type="predicted"/>
<sequence>MYTRERSLHVSANGIDTQVLDSILGKMIETVDQSKSEIFEIGEQTRNEYEQLVSELGLIREKIASVIYTGDDLERRSRFARKRLAEVSHHFKDFSEEQVRQAYETAHDLQMKLSVNRQEEKQLRERRDDLERRLQNMVETIERAENLVTQITVVLSYLNSDLRKVGAALEDAAQKQQFGMQIIEAQEEERKRLSREIHDGPAQMMANVLMRSDLIERVFRDKGTEEAINEIKSYKKMVRSALSEVRRIIYDLRPMALDDLGLVPTLRKYLSTIEEYSNGTKLSFKQIGEESRLDTKYEVSLFRLIQEAVQNAVKHAQANEVTVKVEIRPDCINAIIKDDGKGFDPSEKKQGSYGMMGMKERIELISGTMHVHSKPGQGTTISINVPITS</sequence>